<dbReference type="PANTHER" id="PTHR48081">
    <property type="entry name" value="AB HYDROLASE SUPERFAMILY PROTEIN C4A8.06C"/>
    <property type="match status" value="1"/>
</dbReference>
<gene>
    <name evidence="16" type="primary">LOC111477934</name>
</gene>
<dbReference type="GO" id="GO:0016787">
    <property type="term" value="F:hydrolase activity"/>
    <property type="evidence" value="ECO:0007669"/>
    <property type="project" value="UniProtKB-KW"/>
</dbReference>
<feature type="domain" description="BD-FAE-like" evidence="14">
    <location>
        <begin position="193"/>
        <end position="403"/>
    </location>
</feature>
<feature type="region of interest" description="Disordered" evidence="12">
    <location>
        <begin position="73"/>
        <end position="95"/>
    </location>
</feature>
<evidence type="ECO:0000256" key="10">
    <source>
        <dbReference type="ARBA" id="ARBA00038928"/>
    </source>
</evidence>
<keyword evidence="3 13" id="KW-0812">Transmembrane</keyword>
<proteinExistence type="inferred from homology"/>
<dbReference type="InterPro" id="IPR029058">
    <property type="entry name" value="AB_hydrolase_fold"/>
</dbReference>
<dbReference type="SUPFAM" id="SSF53474">
    <property type="entry name" value="alpha/beta-Hydrolases"/>
    <property type="match status" value="1"/>
</dbReference>
<name>A0A6J1IKU7_CUCMA</name>
<keyword evidence="4" id="KW-0378">Hydrolase</keyword>
<evidence type="ECO:0000259" key="14">
    <source>
        <dbReference type="Pfam" id="PF20434"/>
    </source>
</evidence>
<dbReference type="InterPro" id="IPR049492">
    <property type="entry name" value="BD-FAE-like_dom"/>
</dbReference>
<dbReference type="InterPro" id="IPR050300">
    <property type="entry name" value="GDXG_lipolytic_enzyme"/>
</dbReference>
<dbReference type="Proteomes" id="UP000504608">
    <property type="component" value="Unplaced"/>
</dbReference>
<dbReference type="Pfam" id="PF20434">
    <property type="entry name" value="BD-FAE"/>
    <property type="match status" value="1"/>
</dbReference>
<dbReference type="AlphaFoldDB" id="A0A6J1IKU7"/>
<evidence type="ECO:0000256" key="1">
    <source>
        <dbReference type="ARBA" id="ARBA00004586"/>
    </source>
</evidence>
<evidence type="ECO:0000256" key="2">
    <source>
        <dbReference type="ARBA" id="ARBA00004653"/>
    </source>
</evidence>
<dbReference type="EC" id="3.1.1.n2" evidence="10"/>
<sequence length="480" mass="53531">MPSPQILPITQPPSSSPLTSRASDANSIMETSSTALDIMLLKEDDEQRTGVLVSPLFEDDKTIAYKPLLPRTSSYASSTSSSSSGSNTYKQKRRRVKSENFLSYLSGDGRHQTIDRDIENGNADRAEKFLLTRFGLKLSKYIRVAFRWIARFLALGCYSLFLLPGFLQVGYYYFSSSQIRRSIPYGDKPRNKLDLYLPKHIDGPKPVVAFITGGAWIIGYKAWGCLLGQQLSERGIIVACIDYRNFPQGTMSDMIYDASQGISFLCNNIREFGGDPNRIYLMGQSAGAHIAACTLLEQAMKEVRKVESISWSVSQIKAYFGLSGGYNLLNLVDYFHSRGLYRSLFLSIMEGEQSLKRFSPELLILEEPNMGAAVSILPPIILFHGTADYSIPSDSSKTFADTLQSVGVKAETFFYEGKTHTDVFVQDPLRGGKDQMFEDLVAIIHADDAEALAKDAVAPPRRRLVPEFMLMLARSSIHCR</sequence>
<dbReference type="InterPro" id="IPR019826">
    <property type="entry name" value="Carboxylesterase_B_AS"/>
</dbReference>
<keyword evidence="8 13" id="KW-0472">Membrane</keyword>
<reference evidence="16" key="1">
    <citation type="submission" date="2025-08" db="UniProtKB">
        <authorList>
            <consortium name="RefSeq"/>
        </authorList>
    </citation>
    <scope>IDENTIFICATION</scope>
    <source>
        <tissue evidence="16">Young leaves</tissue>
    </source>
</reference>
<dbReference type="PROSITE" id="PS00122">
    <property type="entry name" value="CARBOXYLESTERASE_B_1"/>
    <property type="match status" value="1"/>
</dbReference>
<evidence type="ECO:0000256" key="4">
    <source>
        <dbReference type="ARBA" id="ARBA00022801"/>
    </source>
</evidence>
<dbReference type="OrthoDB" id="6495301at2759"/>
<dbReference type="GeneID" id="111477934"/>
<dbReference type="KEGG" id="cmax:111477934"/>
<evidence type="ECO:0000313" key="16">
    <source>
        <dbReference type="RefSeq" id="XP_022977751.1"/>
    </source>
</evidence>
<keyword evidence="15" id="KW-1185">Reference proteome</keyword>
<evidence type="ECO:0000256" key="9">
    <source>
        <dbReference type="ARBA" id="ARBA00038028"/>
    </source>
</evidence>
<dbReference type="GO" id="GO:0005789">
    <property type="term" value="C:endoplasmic reticulum membrane"/>
    <property type="evidence" value="ECO:0007669"/>
    <property type="project" value="UniProtKB-SubCell"/>
</dbReference>
<dbReference type="PANTHER" id="PTHR48081:SF33">
    <property type="entry name" value="KYNURENINE FORMAMIDASE"/>
    <property type="match status" value="1"/>
</dbReference>
<feature type="compositionally biased region" description="Low complexity" evidence="12">
    <location>
        <begin position="73"/>
        <end position="86"/>
    </location>
</feature>
<comment type="subcellular location">
    <subcellularLocation>
        <location evidence="1">Endoplasmic reticulum membrane</location>
    </subcellularLocation>
    <subcellularLocation>
        <location evidence="2">Golgi apparatus membrane</location>
        <topology evidence="2">Multi-pass membrane protein</topology>
    </subcellularLocation>
</comment>
<protein>
    <recommendedName>
        <fullName evidence="10">protein-S-isoprenylcysteine alpha-carbonyl methylesterase</fullName>
        <ecNumber evidence="10">3.1.1.n2</ecNumber>
    </recommendedName>
</protein>
<evidence type="ECO:0000256" key="5">
    <source>
        <dbReference type="ARBA" id="ARBA00022824"/>
    </source>
</evidence>
<keyword evidence="5" id="KW-0256">Endoplasmic reticulum</keyword>
<keyword evidence="7" id="KW-0333">Golgi apparatus</keyword>
<feature type="compositionally biased region" description="Polar residues" evidence="12">
    <location>
        <begin position="16"/>
        <end position="26"/>
    </location>
</feature>
<evidence type="ECO:0000256" key="8">
    <source>
        <dbReference type="ARBA" id="ARBA00023136"/>
    </source>
</evidence>
<evidence type="ECO:0000313" key="15">
    <source>
        <dbReference type="Proteomes" id="UP000504608"/>
    </source>
</evidence>
<accession>A0A6J1IKU7</accession>
<evidence type="ECO:0000256" key="3">
    <source>
        <dbReference type="ARBA" id="ARBA00022692"/>
    </source>
</evidence>
<evidence type="ECO:0000256" key="11">
    <source>
        <dbReference type="ARBA" id="ARBA00049507"/>
    </source>
</evidence>
<evidence type="ECO:0000256" key="6">
    <source>
        <dbReference type="ARBA" id="ARBA00022989"/>
    </source>
</evidence>
<organism evidence="15 16">
    <name type="scientific">Cucurbita maxima</name>
    <name type="common">Pumpkin</name>
    <name type="synonym">Winter squash</name>
    <dbReference type="NCBI Taxonomy" id="3661"/>
    <lineage>
        <taxon>Eukaryota</taxon>
        <taxon>Viridiplantae</taxon>
        <taxon>Streptophyta</taxon>
        <taxon>Embryophyta</taxon>
        <taxon>Tracheophyta</taxon>
        <taxon>Spermatophyta</taxon>
        <taxon>Magnoliopsida</taxon>
        <taxon>eudicotyledons</taxon>
        <taxon>Gunneridae</taxon>
        <taxon>Pentapetalae</taxon>
        <taxon>rosids</taxon>
        <taxon>fabids</taxon>
        <taxon>Cucurbitales</taxon>
        <taxon>Cucurbitaceae</taxon>
        <taxon>Cucurbiteae</taxon>
        <taxon>Cucurbita</taxon>
    </lineage>
</organism>
<evidence type="ECO:0000256" key="12">
    <source>
        <dbReference type="SAM" id="MobiDB-lite"/>
    </source>
</evidence>
<dbReference type="RefSeq" id="XP_022977751.1">
    <property type="nucleotide sequence ID" value="XM_023121983.1"/>
</dbReference>
<comment type="similarity">
    <text evidence="9">Belongs to the AB hydrolase superfamily. Isoprenylcysteine methylesterase family.</text>
</comment>
<feature type="transmembrane region" description="Helical" evidence="13">
    <location>
        <begin position="148"/>
        <end position="174"/>
    </location>
</feature>
<dbReference type="FunFam" id="3.40.50.1820:FF:000084">
    <property type="entry name" value="Isoprenylcysteine alpha-carbonyl methylesterase ICME"/>
    <property type="match status" value="1"/>
</dbReference>
<keyword evidence="6 13" id="KW-1133">Transmembrane helix</keyword>
<feature type="region of interest" description="Disordered" evidence="12">
    <location>
        <begin position="1"/>
        <end position="26"/>
    </location>
</feature>
<dbReference type="GO" id="GO:0000139">
    <property type="term" value="C:Golgi membrane"/>
    <property type="evidence" value="ECO:0007669"/>
    <property type="project" value="UniProtKB-SubCell"/>
</dbReference>
<dbReference type="Gene3D" id="3.40.50.1820">
    <property type="entry name" value="alpha/beta hydrolase"/>
    <property type="match status" value="1"/>
</dbReference>
<feature type="compositionally biased region" description="Pro residues" evidence="12">
    <location>
        <begin position="1"/>
        <end position="15"/>
    </location>
</feature>
<evidence type="ECO:0000256" key="13">
    <source>
        <dbReference type="SAM" id="Phobius"/>
    </source>
</evidence>
<comment type="catalytic activity">
    <reaction evidence="11">
        <text>[protein]-C-terminal S-[(2E,6E)-farnesyl]-L-cysteine methyl ester + H2O = [protein]-C-terminal S-[(2E,6E)-farnesyl]-L-cysteine + methanol + H(+)</text>
        <dbReference type="Rhea" id="RHEA:48520"/>
        <dbReference type="Rhea" id="RHEA-COMP:12125"/>
        <dbReference type="Rhea" id="RHEA-COMP:12126"/>
        <dbReference type="ChEBI" id="CHEBI:15377"/>
        <dbReference type="ChEBI" id="CHEBI:15378"/>
        <dbReference type="ChEBI" id="CHEBI:17790"/>
        <dbReference type="ChEBI" id="CHEBI:90510"/>
        <dbReference type="ChEBI" id="CHEBI:90511"/>
        <dbReference type="EC" id="3.1.1.n2"/>
    </reaction>
</comment>
<evidence type="ECO:0000256" key="7">
    <source>
        <dbReference type="ARBA" id="ARBA00023034"/>
    </source>
</evidence>